<dbReference type="SUPFAM" id="SSF68906">
    <property type="entry name" value="SAP domain"/>
    <property type="match status" value="1"/>
</dbReference>
<organism evidence="3 4">
    <name type="scientific">Trichogramma brassicae</name>
    <dbReference type="NCBI Taxonomy" id="86971"/>
    <lineage>
        <taxon>Eukaryota</taxon>
        <taxon>Metazoa</taxon>
        <taxon>Ecdysozoa</taxon>
        <taxon>Arthropoda</taxon>
        <taxon>Hexapoda</taxon>
        <taxon>Insecta</taxon>
        <taxon>Pterygota</taxon>
        <taxon>Neoptera</taxon>
        <taxon>Endopterygota</taxon>
        <taxon>Hymenoptera</taxon>
        <taxon>Apocrita</taxon>
        <taxon>Proctotrupomorpha</taxon>
        <taxon>Chalcidoidea</taxon>
        <taxon>Trichogrammatidae</taxon>
        <taxon>Trichogramma</taxon>
    </lineage>
</organism>
<dbReference type="Pfam" id="PF02037">
    <property type="entry name" value="SAP"/>
    <property type="match status" value="1"/>
</dbReference>
<gene>
    <name evidence="3" type="ORF">TBRA_LOCUS13727</name>
</gene>
<name>A0A6H5J1U7_9HYME</name>
<dbReference type="OrthoDB" id="7693469at2759"/>
<dbReference type="PROSITE" id="PS50800">
    <property type="entry name" value="SAP"/>
    <property type="match status" value="1"/>
</dbReference>
<evidence type="ECO:0000313" key="3">
    <source>
        <dbReference type="EMBL" id="CAB0042085.1"/>
    </source>
</evidence>
<proteinExistence type="predicted"/>
<feature type="region of interest" description="Disordered" evidence="1">
    <location>
        <begin position="144"/>
        <end position="163"/>
    </location>
</feature>
<dbReference type="Proteomes" id="UP000479190">
    <property type="component" value="Unassembled WGS sequence"/>
</dbReference>
<dbReference type="InterPro" id="IPR003034">
    <property type="entry name" value="SAP_dom"/>
</dbReference>
<sequence length="236" mass="27088">MENLNLKNQIMNIMINLLNESEDFHYIFDKNKQYYGDRRSSFQTRVQYLVEENFDQKISDFVKSTTDQKAQLPLSTSEKLSEGSGVRRRSFQTGASRMDEIQGTKLEEMTVVQLRAELKQRKLKTTGNKEDLIARVKAALALDQERDDDVDSQDESDLNESMRSAASGRRALQFADVEACILPFSGDDHGGIRKWLKDFEGIVEESDWSDVQKVTYAKRLLTGSVRLFAKFEVIHS</sequence>
<feature type="domain" description="SAP" evidence="2">
    <location>
        <begin position="106"/>
        <end position="140"/>
    </location>
</feature>
<reference evidence="3 4" key="1">
    <citation type="submission" date="2020-02" db="EMBL/GenBank/DDBJ databases">
        <authorList>
            <person name="Ferguson B K."/>
        </authorList>
    </citation>
    <scope>NUCLEOTIDE SEQUENCE [LARGE SCALE GENOMIC DNA]</scope>
</reference>
<dbReference type="AlphaFoldDB" id="A0A6H5J1U7"/>
<accession>A0A6H5J1U7</accession>
<dbReference type="Gene3D" id="1.10.720.30">
    <property type="entry name" value="SAP domain"/>
    <property type="match status" value="1"/>
</dbReference>
<evidence type="ECO:0000259" key="2">
    <source>
        <dbReference type="PROSITE" id="PS50800"/>
    </source>
</evidence>
<evidence type="ECO:0000256" key="1">
    <source>
        <dbReference type="SAM" id="MobiDB-lite"/>
    </source>
</evidence>
<dbReference type="EMBL" id="CADCXV010001152">
    <property type="protein sequence ID" value="CAB0042085.1"/>
    <property type="molecule type" value="Genomic_DNA"/>
</dbReference>
<feature type="compositionally biased region" description="Acidic residues" evidence="1">
    <location>
        <begin position="145"/>
        <end position="158"/>
    </location>
</feature>
<keyword evidence="4" id="KW-1185">Reference proteome</keyword>
<evidence type="ECO:0000313" key="4">
    <source>
        <dbReference type="Proteomes" id="UP000479190"/>
    </source>
</evidence>
<dbReference type="SMART" id="SM00513">
    <property type="entry name" value="SAP"/>
    <property type="match status" value="1"/>
</dbReference>
<dbReference type="InterPro" id="IPR036361">
    <property type="entry name" value="SAP_dom_sf"/>
</dbReference>
<protein>
    <recommendedName>
        <fullName evidence="2">SAP domain-containing protein</fullName>
    </recommendedName>
</protein>